<evidence type="ECO:0000256" key="4">
    <source>
        <dbReference type="ARBA" id="ARBA00023002"/>
    </source>
</evidence>
<feature type="domain" description="FAD-dependent oxidoreductase 2 FAD-binding" evidence="5">
    <location>
        <begin position="18"/>
        <end position="229"/>
    </location>
</feature>
<dbReference type="GO" id="GO:0008734">
    <property type="term" value="F:L-aspartate oxidase activity"/>
    <property type="evidence" value="ECO:0007669"/>
    <property type="project" value="InterPro"/>
</dbReference>
<evidence type="ECO:0000256" key="3">
    <source>
        <dbReference type="ARBA" id="ARBA00022827"/>
    </source>
</evidence>
<sequence length="230" mass="24793">MRYLNNFDLRELDIEETDVLVVGSGIAGLTAAFELAPYFKTTVLSKSSLSDTATWYAQGGIASAISKEDSVELHYQDTVKAGAGLCDPKVVRTIISESLGAISFLRNLGTEFDHQANELRLALEGGHSRARILHKRDFTGSEVQEKLVKAVLKKKDIELVENAFSIDLLTDGERCVGLLAKKKNKEWAIMAKAVILATGGAGQLYNVTTNPAISTGDGIAMAYRAGAELS</sequence>
<dbReference type="InterPro" id="IPR036188">
    <property type="entry name" value="FAD/NAD-bd_sf"/>
</dbReference>
<dbReference type="InterPro" id="IPR003953">
    <property type="entry name" value="FAD-dep_OxRdtase_2_FAD-bd"/>
</dbReference>
<feature type="non-terminal residue" evidence="6">
    <location>
        <position position="230"/>
    </location>
</feature>
<dbReference type="Gene3D" id="3.50.50.60">
    <property type="entry name" value="FAD/NAD(P)-binding domain"/>
    <property type="match status" value="1"/>
</dbReference>
<evidence type="ECO:0000313" key="6">
    <source>
        <dbReference type="EMBL" id="KKM94212.1"/>
    </source>
</evidence>
<gene>
    <name evidence="6" type="ORF">LCGC14_1200520</name>
</gene>
<dbReference type="PANTHER" id="PTHR42716:SF2">
    <property type="entry name" value="L-ASPARTATE OXIDASE, CHLOROPLASTIC"/>
    <property type="match status" value="1"/>
</dbReference>
<evidence type="ECO:0000256" key="2">
    <source>
        <dbReference type="ARBA" id="ARBA00022630"/>
    </source>
</evidence>
<dbReference type="EMBL" id="LAZR01006167">
    <property type="protein sequence ID" value="KKM94212.1"/>
    <property type="molecule type" value="Genomic_DNA"/>
</dbReference>
<dbReference type="AlphaFoldDB" id="A0A0F9PLT1"/>
<evidence type="ECO:0000259" key="5">
    <source>
        <dbReference type="Pfam" id="PF00890"/>
    </source>
</evidence>
<keyword evidence="4" id="KW-0560">Oxidoreductase</keyword>
<protein>
    <recommendedName>
        <fullName evidence="5">FAD-dependent oxidoreductase 2 FAD-binding domain-containing protein</fullName>
    </recommendedName>
</protein>
<dbReference type="Pfam" id="PF00890">
    <property type="entry name" value="FAD_binding_2"/>
    <property type="match status" value="1"/>
</dbReference>
<dbReference type="GO" id="GO:0034628">
    <property type="term" value="P:'de novo' NAD+ biosynthetic process from L-aspartate"/>
    <property type="evidence" value="ECO:0007669"/>
    <property type="project" value="TreeGrafter"/>
</dbReference>
<dbReference type="InterPro" id="IPR005288">
    <property type="entry name" value="NadB"/>
</dbReference>
<proteinExistence type="predicted"/>
<organism evidence="6">
    <name type="scientific">marine sediment metagenome</name>
    <dbReference type="NCBI Taxonomy" id="412755"/>
    <lineage>
        <taxon>unclassified sequences</taxon>
        <taxon>metagenomes</taxon>
        <taxon>ecological metagenomes</taxon>
    </lineage>
</organism>
<reference evidence="6" key="1">
    <citation type="journal article" date="2015" name="Nature">
        <title>Complex archaea that bridge the gap between prokaryotes and eukaryotes.</title>
        <authorList>
            <person name="Spang A."/>
            <person name="Saw J.H."/>
            <person name="Jorgensen S.L."/>
            <person name="Zaremba-Niedzwiedzka K."/>
            <person name="Martijn J."/>
            <person name="Lind A.E."/>
            <person name="van Eijk R."/>
            <person name="Schleper C."/>
            <person name="Guy L."/>
            <person name="Ettema T.J."/>
        </authorList>
    </citation>
    <scope>NUCLEOTIDE SEQUENCE</scope>
</reference>
<dbReference type="PANTHER" id="PTHR42716">
    <property type="entry name" value="L-ASPARTATE OXIDASE"/>
    <property type="match status" value="1"/>
</dbReference>
<evidence type="ECO:0000256" key="1">
    <source>
        <dbReference type="ARBA" id="ARBA00001974"/>
    </source>
</evidence>
<keyword evidence="2" id="KW-0285">Flavoprotein</keyword>
<comment type="cofactor">
    <cofactor evidence="1">
        <name>FAD</name>
        <dbReference type="ChEBI" id="CHEBI:57692"/>
    </cofactor>
</comment>
<comment type="caution">
    <text evidence="6">The sequence shown here is derived from an EMBL/GenBank/DDBJ whole genome shotgun (WGS) entry which is preliminary data.</text>
</comment>
<name>A0A0F9PLT1_9ZZZZ</name>
<accession>A0A0F9PLT1</accession>
<dbReference type="SUPFAM" id="SSF51905">
    <property type="entry name" value="FAD/NAD(P)-binding domain"/>
    <property type="match status" value="1"/>
</dbReference>
<keyword evidence="3" id="KW-0274">FAD</keyword>